<reference evidence="2" key="1">
    <citation type="submission" date="2022-08" db="UniProtKB">
        <authorList>
            <consortium name="EnsemblMetazoa"/>
        </authorList>
    </citation>
    <scope>IDENTIFICATION</scope>
    <source>
        <strain evidence="2">Dongola</strain>
    </source>
</reference>
<evidence type="ECO:0000313" key="2">
    <source>
        <dbReference type="EnsemblMetazoa" id="AARA008408-PA"/>
    </source>
</evidence>
<organism evidence="2 3">
    <name type="scientific">Anopheles arabiensis</name>
    <name type="common">Mosquito</name>
    <dbReference type="NCBI Taxonomy" id="7173"/>
    <lineage>
        <taxon>Eukaryota</taxon>
        <taxon>Metazoa</taxon>
        <taxon>Ecdysozoa</taxon>
        <taxon>Arthropoda</taxon>
        <taxon>Hexapoda</taxon>
        <taxon>Insecta</taxon>
        <taxon>Pterygota</taxon>
        <taxon>Neoptera</taxon>
        <taxon>Endopterygota</taxon>
        <taxon>Diptera</taxon>
        <taxon>Nematocera</taxon>
        <taxon>Culicoidea</taxon>
        <taxon>Culicidae</taxon>
        <taxon>Anophelinae</taxon>
        <taxon>Anopheles</taxon>
    </lineage>
</organism>
<dbReference type="EMBL" id="APCN01002297">
    <property type="status" value="NOT_ANNOTATED_CDS"/>
    <property type="molecule type" value="Genomic_DNA"/>
</dbReference>
<dbReference type="VEuPathDB" id="VectorBase:AARA008408"/>
<accession>A0A182I4B1</accession>
<protein>
    <submittedName>
        <fullName evidence="2">Uncharacterized protein</fullName>
    </submittedName>
</protein>
<keyword evidence="3" id="KW-1185">Reference proteome</keyword>
<dbReference type="EMBL" id="APCN01002298">
    <property type="status" value="NOT_ANNOTATED_CDS"/>
    <property type="molecule type" value="Genomic_DNA"/>
</dbReference>
<evidence type="ECO:0000256" key="1">
    <source>
        <dbReference type="SAM" id="MobiDB-lite"/>
    </source>
</evidence>
<feature type="region of interest" description="Disordered" evidence="1">
    <location>
        <begin position="133"/>
        <end position="193"/>
    </location>
</feature>
<dbReference type="AlphaFoldDB" id="A0A182I4B1"/>
<dbReference type="EnsemblMetazoa" id="AARA008408-RA">
    <property type="protein sequence ID" value="AARA008408-PA"/>
    <property type="gene ID" value="AARA008408"/>
</dbReference>
<sequence>MAIANFVPGLMMLTHQWFSVMSAIDGFIYPLEKKPGKGEEYLCVKCKFDKSKSMPLPDDRGQDSVVNALIEALKKNSMSDSTFYKRTTLRELPFFDGRAKDWPKFKKAFDETSKEAGFSNLENMNRLQKYLKGDAERSRTSPGRQAQVGSSTSSSGLHCTPEQSLSHVGSQHGCTNTSSSQAAQVAIRQRGRK</sequence>
<name>A0A182I4B1_ANOAR</name>
<feature type="compositionally biased region" description="Polar residues" evidence="1">
    <location>
        <begin position="140"/>
        <end position="183"/>
    </location>
</feature>
<dbReference type="Proteomes" id="UP000075840">
    <property type="component" value="Unassembled WGS sequence"/>
</dbReference>
<proteinExistence type="predicted"/>
<evidence type="ECO:0000313" key="3">
    <source>
        <dbReference type="Proteomes" id="UP000075840"/>
    </source>
</evidence>